<proteinExistence type="inferred from homology"/>
<dbReference type="InterPro" id="IPR058626">
    <property type="entry name" value="MdtA-like_b-barrel"/>
</dbReference>
<evidence type="ECO:0000313" key="8">
    <source>
        <dbReference type="EMBL" id="MXV52548.1"/>
    </source>
</evidence>
<sequence length="376" mass="40204">MKNIIPVLSISASALLLSACGGKDQAKQNPAAAAVSVVTYQVNKQPVTGVDSYPATVVALNEVELRAEVSGTITAIFTQEGQQVRQGQQLYEIDRSKYQAAYNQAKANVAIAQANVDKTQKDAERYNQLARQDAIAKQRVDYAITDLNNAKSQLAAAQALADNAATDLRRSIIKAPFAGTIGLSQVKLGALVTPGTTLLNTISSNDPVAVDLSIGQSEIPRFSKLTSAKNVIADSLFTLQLADKTLYTLPGKIETIDRAVDPQTGTIKVRLRFPNPSHILRAGMTANVNVRNQDHGELITIPNKALTEQMSEFFVFVVNGDSVVQRNVAIGTRVGDKVVIREGLKEGETIVSDGVQNLRQGTKVTQGNAGQQPAGK</sequence>
<feature type="chain" id="PRO_5029583824" evidence="3">
    <location>
        <begin position="19"/>
        <end position="376"/>
    </location>
</feature>
<dbReference type="Gene3D" id="2.40.50.100">
    <property type="match status" value="1"/>
</dbReference>
<dbReference type="GO" id="GO:0005886">
    <property type="term" value="C:plasma membrane"/>
    <property type="evidence" value="ECO:0007669"/>
    <property type="project" value="TreeGrafter"/>
</dbReference>
<comment type="caution">
    <text evidence="8">The sequence shown here is derived from an EMBL/GenBank/DDBJ whole genome shotgun (WGS) entry which is preliminary data.</text>
</comment>
<feature type="domain" description="Multidrug resistance protein MdtA-like alpha-helical hairpin" evidence="4">
    <location>
        <begin position="102"/>
        <end position="169"/>
    </location>
</feature>
<organism evidence="8 9">
    <name type="scientific">Hufsiella arboris</name>
    <dbReference type="NCBI Taxonomy" id="2695275"/>
    <lineage>
        <taxon>Bacteria</taxon>
        <taxon>Pseudomonadati</taxon>
        <taxon>Bacteroidota</taxon>
        <taxon>Sphingobacteriia</taxon>
        <taxon>Sphingobacteriales</taxon>
        <taxon>Sphingobacteriaceae</taxon>
        <taxon>Hufsiella</taxon>
    </lineage>
</organism>
<name>A0A7K1YET8_9SPHI</name>
<dbReference type="GO" id="GO:0046677">
    <property type="term" value="P:response to antibiotic"/>
    <property type="evidence" value="ECO:0007669"/>
    <property type="project" value="TreeGrafter"/>
</dbReference>
<evidence type="ECO:0000259" key="6">
    <source>
        <dbReference type="Pfam" id="PF25944"/>
    </source>
</evidence>
<dbReference type="Gene3D" id="1.10.287.470">
    <property type="entry name" value="Helix hairpin bin"/>
    <property type="match status" value="1"/>
</dbReference>
<dbReference type="GO" id="GO:0030313">
    <property type="term" value="C:cell envelope"/>
    <property type="evidence" value="ECO:0007669"/>
    <property type="project" value="UniProtKB-SubCell"/>
</dbReference>
<dbReference type="Pfam" id="PF25944">
    <property type="entry name" value="Beta-barrel_RND"/>
    <property type="match status" value="1"/>
</dbReference>
<dbReference type="EMBL" id="WVHT01000008">
    <property type="protein sequence ID" value="MXV52548.1"/>
    <property type="molecule type" value="Genomic_DNA"/>
</dbReference>
<evidence type="ECO:0000259" key="5">
    <source>
        <dbReference type="Pfam" id="PF25917"/>
    </source>
</evidence>
<dbReference type="Proteomes" id="UP000466586">
    <property type="component" value="Unassembled WGS sequence"/>
</dbReference>
<evidence type="ECO:0000259" key="4">
    <source>
        <dbReference type="Pfam" id="PF25876"/>
    </source>
</evidence>
<dbReference type="SUPFAM" id="SSF111369">
    <property type="entry name" value="HlyD-like secretion proteins"/>
    <property type="match status" value="1"/>
</dbReference>
<gene>
    <name evidence="8" type="ORF">GS399_16355</name>
</gene>
<dbReference type="InterPro" id="IPR058625">
    <property type="entry name" value="MdtA-like_BSH"/>
</dbReference>
<dbReference type="Pfam" id="PF25989">
    <property type="entry name" value="YknX_C"/>
    <property type="match status" value="1"/>
</dbReference>
<evidence type="ECO:0000256" key="3">
    <source>
        <dbReference type="SAM" id="SignalP"/>
    </source>
</evidence>
<feature type="domain" description="YknX-like C-terminal permuted SH3-like" evidence="7">
    <location>
        <begin position="299"/>
        <end position="365"/>
    </location>
</feature>
<dbReference type="InterPro" id="IPR058637">
    <property type="entry name" value="YknX-like_C"/>
</dbReference>
<dbReference type="GO" id="GO:0022857">
    <property type="term" value="F:transmembrane transporter activity"/>
    <property type="evidence" value="ECO:0007669"/>
    <property type="project" value="InterPro"/>
</dbReference>
<dbReference type="Gene3D" id="2.40.420.20">
    <property type="match status" value="1"/>
</dbReference>
<evidence type="ECO:0000313" key="9">
    <source>
        <dbReference type="Proteomes" id="UP000466586"/>
    </source>
</evidence>
<dbReference type="Pfam" id="PF25917">
    <property type="entry name" value="BSH_RND"/>
    <property type="match status" value="1"/>
</dbReference>
<dbReference type="Gene3D" id="2.40.30.170">
    <property type="match status" value="1"/>
</dbReference>
<comment type="similarity">
    <text evidence="1">Belongs to the membrane fusion protein (MFP) (TC 8.A.1) family.</text>
</comment>
<feature type="domain" description="Multidrug resistance protein MdtA-like beta-barrel" evidence="6">
    <location>
        <begin position="207"/>
        <end position="291"/>
    </location>
</feature>
<reference evidence="8 9" key="1">
    <citation type="submission" date="2019-11" db="EMBL/GenBank/DDBJ databases">
        <title>Pedobacter sp. HMF7647 Genome sequencing and assembly.</title>
        <authorList>
            <person name="Kang H."/>
            <person name="Kim H."/>
            <person name="Joh K."/>
        </authorList>
    </citation>
    <scope>NUCLEOTIDE SEQUENCE [LARGE SCALE GENOMIC DNA]</scope>
    <source>
        <strain evidence="8 9">HMF7647</strain>
    </source>
</reference>
<dbReference type="Pfam" id="PF25876">
    <property type="entry name" value="HH_MFP_RND"/>
    <property type="match status" value="1"/>
</dbReference>
<feature type="coiled-coil region" evidence="2">
    <location>
        <begin position="95"/>
        <end position="167"/>
    </location>
</feature>
<evidence type="ECO:0000256" key="2">
    <source>
        <dbReference type="SAM" id="Coils"/>
    </source>
</evidence>
<evidence type="ECO:0000256" key="1">
    <source>
        <dbReference type="ARBA" id="ARBA00009477"/>
    </source>
</evidence>
<feature type="domain" description="Multidrug resistance protein MdtA-like barrel-sandwich hybrid" evidence="5">
    <location>
        <begin position="61"/>
        <end position="199"/>
    </location>
</feature>
<accession>A0A7K1YET8</accession>
<keyword evidence="9" id="KW-1185">Reference proteome</keyword>
<dbReference type="NCBIfam" id="TIGR01730">
    <property type="entry name" value="RND_mfp"/>
    <property type="match status" value="1"/>
</dbReference>
<dbReference type="InterPro" id="IPR058624">
    <property type="entry name" value="MdtA-like_HH"/>
</dbReference>
<dbReference type="AlphaFoldDB" id="A0A7K1YET8"/>
<protein>
    <submittedName>
        <fullName evidence="8">Efflux RND transporter periplasmic adaptor subunit</fullName>
    </submittedName>
</protein>
<keyword evidence="3" id="KW-0732">Signal</keyword>
<evidence type="ECO:0000259" key="7">
    <source>
        <dbReference type="Pfam" id="PF25989"/>
    </source>
</evidence>
<dbReference type="InterPro" id="IPR006143">
    <property type="entry name" value="RND_pump_MFP"/>
</dbReference>
<dbReference type="PANTHER" id="PTHR30158">
    <property type="entry name" value="ACRA/E-RELATED COMPONENT OF DRUG EFFLUX TRANSPORTER"/>
    <property type="match status" value="1"/>
</dbReference>
<keyword evidence="2" id="KW-0175">Coiled coil</keyword>
<feature type="signal peptide" evidence="3">
    <location>
        <begin position="1"/>
        <end position="18"/>
    </location>
</feature>
<dbReference type="RefSeq" id="WP_160845724.1">
    <property type="nucleotide sequence ID" value="NZ_WVHT01000008.1"/>
</dbReference>
<dbReference type="PROSITE" id="PS51257">
    <property type="entry name" value="PROKAR_LIPOPROTEIN"/>
    <property type="match status" value="1"/>
</dbReference>